<comment type="caution">
    <text evidence="7">The sequence shown here is derived from an EMBL/GenBank/DDBJ whole genome shotgun (WGS) entry which is preliminary data.</text>
</comment>
<dbReference type="InterPro" id="IPR044890">
    <property type="entry name" value="TMEM14_sf"/>
</dbReference>
<comment type="subcellular location">
    <subcellularLocation>
        <location evidence="1">Membrane</location>
    </subcellularLocation>
</comment>
<keyword evidence="4 6" id="KW-1133">Transmembrane helix</keyword>
<dbReference type="AlphaFoldDB" id="A0AA88GR47"/>
<feature type="transmembrane region" description="Helical" evidence="6">
    <location>
        <begin position="56"/>
        <end position="77"/>
    </location>
</feature>
<dbReference type="Gene3D" id="1.10.10.1740">
    <property type="entry name" value="Transmembrane protein 14-like"/>
    <property type="match status" value="1"/>
</dbReference>
<dbReference type="Proteomes" id="UP000816034">
    <property type="component" value="Unassembled WGS sequence"/>
</dbReference>
<proteinExistence type="inferred from homology"/>
<keyword evidence="3 6" id="KW-0812">Transmembrane</keyword>
<feature type="transmembrane region" description="Helical" evidence="6">
    <location>
        <begin position="6"/>
        <end position="23"/>
    </location>
</feature>
<gene>
    <name evidence="7" type="ORF">C9374_005213</name>
</gene>
<evidence type="ECO:0000256" key="3">
    <source>
        <dbReference type="ARBA" id="ARBA00022692"/>
    </source>
</evidence>
<feature type="transmembrane region" description="Helical" evidence="6">
    <location>
        <begin position="83"/>
        <end position="103"/>
    </location>
</feature>
<protein>
    <submittedName>
        <fullName evidence="7">Uncharacterized protein</fullName>
    </submittedName>
</protein>
<evidence type="ECO:0000313" key="7">
    <source>
        <dbReference type="EMBL" id="KAG2382633.1"/>
    </source>
</evidence>
<organism evidence="7 8">
    <name type="scientific">Naegleria lovaniensis</name>
    <name type="common">Amoeba</name>
    <dbReference type="NCBI Taxonomy" id="51637"/>
    <lineage>
        <taxon>Eukaryota</taxon>
        <taxon>Discoba</taxon>
        <taxon>Heterolobosea</taxon>
        <taxon>Tetramitia</taxon>
        <taxon>Eutetramitia</taxon>
        <taxon>Vahlkampfiidae</taxon>
        <taxon>Naegleria</taxon>
    </lineage>
</organism>
<dbReference type="GeneID" id="68097668"/>
<accession>A0AA88GR47</accession>
<keyword evidence="5 6" id="KW-0472">Membrane</keyword>
<keyword evidence="8" id="KW-1185">Reference proteome</keyword>
<evidence type="ECO:0000256" key="4">
    <source>
        <dbReference type="ARBA" id="ARBA00022989"/>
    </source>
</evidence>
<dbReference type="InterPro" id="IPR005349">
    <property type="entry name" value="TMEM14"/>
</dbReference>
<evidence type="ECO:0000313" key="8">
    <source>
        <dbReference type="Proteomes" id="UP000816034"/>
    </source>
</evidence>
<dbReference type="GO" id="GO:0016020">
    <property type="term" value="C:membrane"/>
    <property type="evidence" value="ECO:0007669"/>
    <property type="project" value="UniProtKB-SubCell"/>
</dbReference>
<sequence>MLDVVMHVLYCLLLAGGGFMGYSRKGTLRLRVQILKIIHHTNDNDIFQSLITSGSLPSLFGGLIIALLFLYAAYLFYVKNFEIARTVSMIASFVLFGLGAFRFVSVEKKALPVVFMVMGIVMLVMQWVRRSGDEDAKFK</sequence>
<comment type="similarity">
    <text evidence="2">Belongs to the TMEM14 family.</text>
</comment>
<evidence type="ECO:0000256" key="6">
    <source>
        <dbReference type="SAM" id="Phobius"/>
    </source>
</evidence>
<reference evidence="7 8" key="1">
    <citation type="journal article" date="2018" name="BMC Genomics">
        <title>The genome of Naegleria lovaniensis, the basis for a comparative approach to unravel pathogenicity factors of the human pathogenic amoeba N. fowleri.</title>
        <authorList>
            <person name="Liechti N."/>
            <person name="Schurch N."/>
            <person name="Bruggmann R."/>
            <person name="Wittwer M."/>
        </authorList>
    </citation>
    <scope>NUCLEOTIDE SEQUENCE [LARGE SCALE GENOMIC DNA]</scope>
    <source>
        <strain evidence="7 8">ATCC 30569</strain>
    </source>
</reference>
<dbReference type="Pfam" id="PF03647">
    <property type="entry name" value="Tmemb_14"/>
    <property type="match status" value="1"/>
</dbReference>
<dbReference type="RefSeq" id="XP_044548312.1">
    <property type="nucleotide sequence ID" value="XM_044694939.1"/>
</dbReference>
<name>A0AA88GR47_NAELO</name>
<evidence type="ECO:0000256" key="2">
    <source>
        <dbReference type="ARBA" id="ARBA00007590"/>
    </source>
</evidence>
<evidence type="ECO:0000256" key="1">
    <source>
        <dbReference type="ARBA" id="ARBA00004370"/>
    </source>
</evidence>
<dbReference type="EMBL" id="PYSW02000023">
    <property type="protein sequence ID" value="KAG2382633.1"/>
    <property type="molecule type" value="Genomic_DNA"/>
</dbReference>
<feature type="transmembrane region" description="Helical" evidence="6">
    <location>
        <begin position="110"/>
        <end position="128"/>
    </location>
</feature>
<evidence type="ECO:0000256" key="5">
    <source>
        <dbReference type="ARBA" id="ARBA00023136"/>
    </source>
</evidence>